<gene>
    <name evidence="2" type="ORF">GGX14DRAFT_654311</name>
</gene>
<organism evidence="2 3">
    <name type="scientific">Mycena pura</name>
    <dbReference type="NCBI Taxonomy" id="153505"/>
    <lineage>
        <taxon>Eukaryota</taxon>
        <taxon>Fungi</taxon>
        <taxon>Dikarya</taxon>
        <taxon>Basidiomycota</taxon>
        <taxon>Agaricomycotina</taxon>
        <taxon>Agaricomycetes</taxon>
        <taxon>Agaricomycetidae</taxon>
        <taxon>Agaricales</taxon>
        <taxon>Marasmiineae</taxon>
        <taxon>Mycenaceae</taxon>
        <taxon>Mycena</taxon>
    </lineage>
</organism>
<proteinExistence type="predicted"/>
<protein>
    <submittedName>
        <fullName evidence="2">Uncharacterized protein</fullName>
    </submittedName>
</protein>
<evidence type="ECO:0000313" key="2">
    <source>
        <dbReference type="EMBL" id="KAJ7202372.1"/>
    </source>
</evidence>
<keyword evidence="1" id="KW-0812">Transmembrane</keyword>
<keyword evidence="1" id="KW-1133">Transmembrane helix</keyword>
<feature type="transmembrane region" description="Helical" evidence="1">
    <location>
        <begin position="1224"/>
        <end position="1245"/>
    </location>
</feature>
<keyword evidence="1" id="KW-0472">Membrane</keyword>
<evidence type="ECO:0000256" key="1">
    <source>
        <dbReference type="SAM" id="Phobius"/>
    </source>
</evidence>
<dbReference type="Proteomes" id="UP001219525">
    <property type="component" value="Unassembled WGS sequence"/>
</dbReference>
<sequence>MQLTAQKDNGRRLAGVAPGGQCTTDGIVIFSLKRSWQNFGSNLGPNFDPNFASTWVKLRHELASGFFFRVGIVRNEIDTIDGHWPKLGIKLEVKVGFGVKVGAQMGPKNLIMKHPILFQNNLNDGISMILLVSRPLRTVAETQDVRPYKEFDQLYGSINHDLDLRRIVTTMVVSTLNVVMDNSQDLTVVMLNDTDMSKSLQKLPVKNRKPMLLQITGICGALHLGLVAMHVAILVAGLRRWEHSLVFPVEKQATVSFWVTALTTMIGTVYGSILVFLAQKTDLRHNWRTHRTLTAAHDSFASWAGLGSALATLKNQLSVPASVLGSFNIVGYLACISVLHITTPAVISVQPFNNTVPVPIGTRWLPEFDAANPNATLDFMVAFPSIFLPWIGNLENVQTLGLFNSSLYEVLDGEDLGNGNADVSALGFNITCGYLPAAINATSDLELMSTNFLDLGPFGSVYNLDLTREHPFTVIQNELLATMNNSIIIYTTRDVLDSTGQKAPPLRLNVQNYFGGPIISGRCLQCSKSLVPQTATVTSPSCTLDVSSLRPNTYKTQSNWRPSPQMDFRPQDLTLVGSDVWSYTLTGPSGFGDTTAFSVEFTNIEDHNFLDGRIHWHILAGGHIRPVAVQLDQPIADSDGQTYNPGIPPELGAGTTILEQKELFLRLEKSKSPIVGSGLLHHICFSQQCAEHLGFIHVVEQPTELNLRIEGWQTIQPSTNMALGKELEVCSKPVTRHKSQRSGAMVKAVTVHHPTNYSRVMCLTLHICLVLGHIILLGISTSKREHDIVFSSNHQDKIIVWTKILATAAGTIYYSVLLYLTQSLAAHSNIQEYCTITTTHDKFSCWAGIGSSLSTLYNQISLPVSVGPALAISAYLLCLSALHVTTPALLSVETFNFSSSIVVPLESRPRWNGTRYNSTLAYVQYVTEFLPWLQNLDESQTPGLFNGSLYDVSTEAYLDGKANASAIGFNITCGYISWAAVESFAGGYNVTLGTNSEWMIVSGLEPDMLVLYNPTTTAGVAELPDSIIGYTANTLLDSDKHTGFPVILPKGDSDGLSVQLFRCSRSLVQQYAALDTGTGTVDPSSLHPNLQKNHSKWHIYVGPENTNTSSNSLLEGDSWATILSNLPFTGMYLNGDNSVGSGDIYLMGQLGLDPALDSISNRTASNRTLYLHDIENAIGSLLASVFWIASGSGLIVEYEPADAPILATGRMRVNQVHTAARLDISLGLGASIVLLILAITFSAGAGTENKSLTSMGLLQTIWVFQHHPELQDIFESPMKITEHSLRVSGLVKVRLSDSLADHWSLEGNNGSEETLLCSPVYDSSLYN</sequence>
<feature type="transmembrane region" description="Helical" evidence="1">
    <location>
        <begin position="255"/>
        <end position="278"/>
    </location>
</feature>
<feature type="transmembrane region" description="Helical" evidence="1">
    <location>
        <begin position="799"/>
        <end position="820"/>
    </location>
</feature>
<name>A0AAD6V834_9AGAR</name>
<comment type="caution">
    <text evidence="2">The sequence shown here is derived from an EMBL/GenBank/DDBJ whole genome shotgun (WGS) entry which is preliminary data.</text>
</comment>
<dbReference type="EMBL" id="JARJCW010000055">
    <property type="protein sequence ID" value="KAJ7202372.1"/>
    <property type="molecule type" value="Genomic_DNA"/>
</dbReference>
<keyword evidence="3" id="KW-1185">Reference proteome</keyword>
<accession>A0AAD6V834</accession>
<evidence type="ECO:0000313" key="3">
    <source>
        <dbReference type="Proteomes" id="UP001219525"/>
    </source>
</evidence>
<reference evidence="2" key="1">
    <citation type="submission" date="2023-03" db="EMBL/GenBank/DDBJ databases">
        <title>Massive genome expansion in bonnet fungi (Mycena s.s.) driven by repeated elements and novel gene families across ecological guilds.</title>
        <authorList>
            <consortium name="Lawrence Berkeley National Laboratory"/>
            <person name="Harder C.B."/>
            <person name="Miyauchi S."/>
            <person name="Viragh M."/>
            <person name="Kuo A."/>
            <person name="Thoen E."/>
            <person name="Andreopoulos B."/>
            <person name="Lu D."/>
            <person name="Skrede I."/>
            <person name="Drula E."/>
            <person name="Henrissat B."/>
            <person name="Morin E."/>
            <person name="Kohler A."/>
            <person name="Barry K."/>
            <person name="LaButti K."/>
            <person name="Morin E."/>
            <person name="Salamov A."/>
            <person name="Lipzen A."/>
            <person name="Mereny Z."/>
            <person name="Hegedus B."/>
            <person name="Baldrian P."/>
            <person name="Stursova M."/>
            <person name="Weitz H."/>
            <person name="Taylor A."/>
            <person name="Grigoriev I.V."/>
            <person name="Nagy L.G."/>
            <person name="Martin F."/>
            <person name="Kauserud H."/>
        </authorList>
    </citation>
    <scope>NUCLEOTIDE SEQUENCE</scope>
    <source>
        <strain evidence="2">9144</strain>
    </source>
</reference>
<feature type="transmembrane region" description="Helical" evidence="1">
    <location>
        <begin position="211"/>
        <end position="235"/>
    </location>
</feature>
<feature type="transmembrane region" description="Helical" evidence="1">
    <location>
        <begin position="760"/>
        <end position="779"/>
    </location>
</feature>